<dbReference type="PANTHER" id="PTHR23024">
    <property type="entry name" value="ARYLACETAMIDE DEACETYLASE"/>
    <property type="match status" value="1"/>
</dbReference>
<dbReference type="InParanoid" id="C4JW36"/>
<dbReference type="Gene3D" id="3.40.50.1820">
    <property type="entry name" value="alpha/beta hydrolase"/>
    <property type="match status" value="1"/>
</dbReference>
<dbReference type="InterPro" id="IPR013094">
    <property type="entry name" value="AB_hydrolase_3"/>
</dbReference>
<dbReference type="eggNOG" id="KOG1515">
    <property type="taxonomic scope" value="Eukaryota"/>
</dbReference>
<dbReference type="OMA" id="CEWDMLM"/>
<dbReference type="Proteomes" id="UP000002058">
    <property type="component" value="Unassembled WGS sequence"/>
</dbReference>
<evidence type="ECO:0000259" key="1">
    <source>
        <dbReference type="Pfam" id="PF07859"/>
    </source>
</evidence>
<evidence type="ECO:0000313" key="2">
    <source>
        <dbReference type="EMBL" id="EEP81913.1"/>
    </source>
</evidence>
<accession>C4JW36</accession>
<organism evidence="2 3">
    <name type="scientific">Uncinocarpus reesii (strain UAMH 1704)</name>
    <dbReference type="NCBI Taxonomy" id="336963"/>
    <lineage>
        <taxon>Eukaryota</taxon>
        <taxon>Fungi</taxon>
        <taxon>Dikarya</taxon>
        <taxon>Ascomycota</taxon>
        <taxon>Pezizomycotina</taxon>
        <taxon>Eurotiomycetes</taxon>
        <taxon>Eurotiomycetidae</taxon>
        <taxon>Onygenales</taxon>
        <taxon>Onygenaceae</taxon>
        <taxon>Uncinocarpus</taxon>
    </lineage>
</organism>
<feature type="domain" description="Alpha/beta hydrolase fold-3" evidence="1">
    <location>
        <begin position="182"/>
        <end position="307"/>
    </location>
</feature>
<dbReference type="GO" id="GO:0016787">
    <property type="term" value="F:hydrolase activity"/>
    <property type="evidence" value="ECO:0007669"/>
    <property type="project" value="InterPro"/>
</dbReference>
<keyword evidence="3" id="KW-1185">Reference proteome</keyword>
<dbReference type="STRING" id="336963.C4JW36"/>
<dbReference type="GeneID" id="8442966"/>
<protein>
    <recommendedName>
        <fullName evidence="1">Alpha/beta hydrolase fold-3 domain-containing protein</fullName>
    </recommendedName>
</protein>
<dbReference type="AlphaFoldDB" id="C4JW36"/>
<dbReference type="KEGG" id="ure:UREG_06778"/>
<dbReference type="HOGENOM" id="CLU_012494_3_2_1"/>
<dbReference type="Pfam" id="PF07859">
    <property type="entry name" value="Abhydrolase_3"/>
    <property type="match status" value="2"/>
</dbReference>
<dbReference type="SUPFAM" id="SSF53474">
    <property type="entry name" value="alpha/beta-Hydrolases"/>
    <property type="match status" value="1"/>
</dbReference>
<dbReference type="InterPro" id="IPR050466">
    <property type="entry name" value="Carboxylest/Gibb_receptor"/>
</dbReference>
<proteinExistence type="predicted"/>
<gene>
    <name evidence="2" type="ORF">UREG_06778</name>
</gene>
<dbReference type="InterPro" id="IPR029058">
    <property type="entry name" value="AB_hydrolase_fold"/>
</dbReference>
<dbReference type="PANTHER" id="PTHR23024:SF600">
    <property type="entry name" value="PUTATIVE (AFU_ORTHOLOGUE AFUA_1G02580)-RELATED"/>
    <property type="match status" value="1"/>
</dbReference>
<dbReference type="EMBL" id="CH476618">
    <property type="protein sequence ID" value="EEP81913.1"/>
    <property type="molecule type" value="Genomic_DNA"/>
</dbReference>
<name>C4JW36_UNCRE</name>
<dbReference type="RefSeq" id="XP_002583811.1">
    <property type="nucleotide sequence ID" value="XM_002583765.1"/>
</dbReference>
<feature type="domain" description="Alpha/beta hydrolase fold-3" evidence="1">
    <location>
        <begin position="49"/>
        <end position="142"/>
    </location>
</feature>
<dbReference type="OrthoDB" id="433474at2759"/>
<reference evidence="3" key="1">
    <citation type="journal article" date="2009" name="Genome Res.">
        <title>Comparative genomic analyses of the human fungal pathogens Coccidioides and their relatives.</title>
        <authorList>
            <person name="Sharpton T.J."/>
            <person name="Stajich J.E."/>
            <person name="Rounsley S.D."/>
            <person name="Gardner M.J."/>
            <person name="Wortman J.R."/>
            <person name="Jordar V.S."/>
            <person name="Maiti R."/>
            <person name="Kodira C.D."/>
            <person name="Neafsey D.E."/>
            <person name="Zeng Q."/>
            <person name="Hung C.-Y."/>
            <person name="McMahan C."/>
            <person name="Muszewska A."/>
            <person name="Grynberg M."/>
            <person name="Mandel M.A."/>
            <person name="Kellner E.M."/>
            <person name="Barker B.M."/>
            <person name="Galgiani J.N."/>
            <person name="Orbach M.J."/>
            <person name="Kirkland T.N."/>
            <person name="Cole G.T."/>
            <person name="Henn M.R."/>
            <person name="Birren B.W."/>
            <person name="Taylor J.W."/>
        </authorList>
    </citation>
    <scope>NUCLEOTIDE SEQUENCE [LARGE SCALE GENOMIC DNA]</scope>
    <source>
        <strain evidence="3">UAMH 1704</strain>
    </source>
</reference>
<sequence>MAIHCLDLQLRISHERSYRMLRVKSIKLHFYVPEDYVQAYATGQKYPVVVNFHGGGFCIGRATDDARWARIVTDITNAVFVSVEYRLAPEHPFPAAVDDGVDALLYLQEHAAELHLDISRVTITGFSAGGNLAFSVPLRLRSLFSELDPPSAPNGLPPPSINNDSRPDFLRHDSSHKLLTTSTATTTTTKLDLKIVSIVSWYPVLDFVLPRDVRRNRSAFPDKSLPECLTNLFDDSYLPNHADRSSPFASPIHAPGSLLAEALPTDLFIYMCEWDMLLHEGQEFVQHLEKQGKNVRSMMIEQSKHAWDKSVNPFRDQGRIDVFYLAAAEHMRRIFTESLDS</sequence>
<dbReference type="VEuPathDB" id="FungiDB:UREG_06778"/>
<evidence type="ECO:0000313" key="3">
    <source>
        <dbReference type="Proteomes" id="UP000002058"/>
    </source>
</evidence>